<dbReference type="Pfam" id="PF00386">
    <property type="entry name" value="C1q"/>
    <property type="match status" value="1"/>
</dbReference>
<evidence type="ECO:0000256" key="1">
    <source>
        <dbReference type="ARBA" id="ARBA00004613"/>
    </source>
</evidence>
<protein>
    <recommendedName>
        <fullName evidence="4">C1q domain-containing protein</fullName>
    </recommendedName>
</protein>
<accession>A0A9D4DE56</accession>
<keyword evidence="3" id="KW-0812">Transmembrane</keyword>
<organism evidence="5 6">
    <name type="scientific">Dreissena polymorpha</name>
    <name type="common">Zebra mussel</name>
    <name type="synonym">Mytilus polymorpha</name>
    <dbReference type="NCBI Taxonomy" id="45954"/>
    <lineage>
        <taxon>Eukaryota</taxon>
        <taxon>Metazoa</taxon>
        <taxon>Spiralia</taxon>
        <taxon>Lophotrochozoa</taxon>
        <taxon>Mollusca</taxon>
        <taxon>Bivalvia</taxon>
        <taxon>Autobranchia</taxon>
        <taxon>Heteroconchia</taxon>
        <taxon>Euheterodonta</taxon>
        <taxon>Imparidentia</taxon>
        <taxon>Neoheterodontei</taxon>
        <taxon>Myida</taxon>
        <taxon>Dreissenoidea</taxon>
        <taxon>Dreissenidae</taxon>
        <taxon>Dreissena</taxon>
    </lineage>
</organism>
<comment type="subcellular location">
    <subcellularLocation>
        <location evidence="1">Secreted</location>
    </subcellularLocation>
</comment>
<keyword evidence="3" id="KW-1133">Transmembrane helix</keyword>
<feature type="transmembrane region" description="Helical" evidence="3">
    <location>
        <begin position="30"/>
        <end position="50"/>
    </location>
</feature>
<gene>
    <name evidence="5" type="ORF">DPMN_181282</name>
</gene>
<dbReference type="PROSITE" id="PS50871">
    <property type="entry name" value="C1Q"/>
    <property type="match status" value="1"/>
</dbReference>
<evidence type="ECO:0000256" key="3">
    <source>
        <dbReference type="SAM" id="Phobius"/>
    </source>
</evidence>
<evidence type="ECO:0000313" key="6">
    <source>
        <dbReference type="Proteomes" id="UP000828390"/>
    </source>
</evidence>
<proteinExistence type="predicted"/>
<dbReference type="InterPro" id="IPR001073">
    <property type="entry name" value="C1q_dom"/>
</dbReference>
<evidence type="ECO:0000259" key="4">
    <source>
        <dbReference type="PROSITE" id="PS50871"/>
    </source>
</evidence>
<dbReference type="PANTHER" id="PTHR15427">
    <property type="entry name" value="EMILIN ELASTIN MICROFIBRIL INTERFACE-LOCATED PROTEIN ELASTIN MICROFIBRIL INTERFACER"/>
    <property type="match status" value="1"/>
</dbReference>
<dbReference type="AlphaFoldDB" id="A0A9D4DE56"/>
<keyword evidence="6" id="KW-1185">Reference proteome</keyword>
<comment type="caution">
    <text evidence="5">The sequence shown here is derived from an EMBL/GenBank/DDBJ whole genome shotgun (WGS) entry which is preliminary data.</text>
</comment>
<keyword evidence="2" id="KW-0964">Secreted</keyword>
<dbReference type="SMART" id="SM00110">
    <property type="entry name" value="C1Q"/>
    <property type="match status" value="1"/>
</dbReference>
<dbReference type="EMBL" id="JAIWYP010000010">
    <property type="protein sequence ID" value="KAH3746865.1"/>
    <property type="molecule type" value="Genomic_DNA"/>
</dbReference>
<dbReference type="SUPFAM" id="SSF49842">
    <property type="entry name" value="TNF-like"/>
    <property type="match status" value="1"/>
</dbReference>
<dbReference type="GO" id="GO:0005581">
    <property type="term" value="C:collagen trimer"/>
    <property type="evidence" value="ECO:0007669"/>
    <property type="project" value="UniProtKB-KW"/>
</dbReference>
<reference evidence="5" key="1">
    <citation type="journal article" date="2019" name="bioRxiv">
        <title>The Genome of the Zebra Mussel, Dreissena polymorpha: A Resource for Invasive Species Research.</title>
        <authorList>
            <person name="McCartney M.A."/>
            <person name="Auch B."/>
            <person name="Kono T."/>
            <person name="Mallez S."/>
            <person name="Zhang Y."/>
            <person name="Obille A."/>
            <person name="Becker A."/>
            <person name="Abrahante J.E."/>
            <person name="Garbe J."/>
            <person name="Badalamenti J.P."/>
            <person name="Herman A."/>
            <person name="Mangelson H."/>
            <person name="Liachko I."/>
            <person name="Sullivan S."/>
            <person name="Sone E.D."/>
            <person name="Koren S."/>
            <person name="Silverstein K.A.T."/>
            <person name="Beckman K.B."/>
            <person name="Gohl D.M."/>
        </authorList>
    </citation>
    <scope>NUCLEOTIDE SEQUENCE</scope>
    <source>
        <strain evidence="5">Duluth1</strain>
        <tissue evidence="5">Whole animal</tissue>
    </source>
</reference>
<evidence type="ECO:0000313" key="5">
    <source>
        <dbReference type="EMBL" id="KAH3746865.1"/>
    </source>
</evidence>
<keyword evidence="3" id="KW-0472">Membrane</keyword>
<feature type="domain" description="C1q" evidence="4">
    <location>
        <begin position="1"/>
        <end position="126"/>
    </location>
</feature>
<dbReference type="PANTHER" id="PTHR15427:SF33">
    <property type="entry name" value="COLLAGEN IV NC1 DOMAIN-CONTAINING PROTEIN"/>
    <property type="match status" value="1"/>
</dbReference>
<dbReference type="InterPro" id="IPR008983">
    <property type="entry name" value="Tumour_necrosis_fac-like_dom"/>
</dbReference>
<reference evidence="5" key="2">
    <citation type="submission" date="2020-11" db="EMBL/GenBank/DDBJ databases">
        <authorList>
            <person name="McCartney M.A."/>
            <person name="Auch B."/>
            <person name="Kono T."/>
            <person name="Mallez S."/>
            <person name="Becker A."/>
            <person name="Gohl D.M."/>
            <person name="Silverstein K.A.T."/>
            <person name="Koren S."/>
            <person name="Bechman K.B."/>
            <person name="Herman A."/>
            <person name="Abrahante J.E."/>
            <person name="Garbe J."/>
        </authorList>
    </citation>
    <scope>NUCLEOTIDE SEQUENCE</scope>
    <source>
        <strain evidence="5">Duluth1</strain>
        <tissue evidence="5">Whole animal</tissue>
    </source>
</reference>
<evidence type="ECO:0000256" key="2">
    <source>
        <dbReference type="ARBA" id="ARBA00022525"/>
    </source>
</evidence>
<dbReference type="Proteomes" id="UP000828390">
    <property type="component" value="Unassembled WGS sequence"/>
</dbReference>
<name>A0A9D4DE56_DREPO</name>
<sequence>MANLDHTVEVLHVNQRIEFNNVMLNTGGGYSSSGLFIAPVSGTYLFAFSIHMNRYQQIFTQLMINGNPVNSAITESFSNYGDTQGTAVSIAYVNAGWHVWVEMFHDQQTRIEGSYGGSSFCGTLLA</sequence>
<dbReference type="Gene3D" id="2.60.120.40">
    <property type="match status" value="1"/>
</dbReference>
<dbReference type="InterPro" id="IPR050392">
    <property type="entry name" value="Collagen/C1q_domain"/>
</dbReference>